<dbReference type="STRING" id="1415166.NONO_c60650"/>
<dbReference type="HOGENOM" id="CLU_2667434_0_0_11"/>
<name>W5TUG7_9NOCA</name>
<reference evidence="1 2" key="1">
    <citation type="journal article" date="2014" name="Appl. Environ. Microbiol.">
        <title>Insights into the Microbial Degradation of Rubber and Gutta-Percha by Analysis of the Complete Genome of Nocardia nova SH22a.</title>
        <authorList>
            <person name="Luo Q."/>
            <person name="Hiessl S."/>
            <person name="Poehlein A."/>
            <person name="Daniel R."/>
            <person name="Steinbuchel A."/>
        </authorList>
    </citation>
    <scope>NUCLEOTIDE SEQUENCE [LARGE SCALE GENOMIC DNA]</scope>
    <source>
        <strain evidence="1">SH22a</strain>
    </source>
</reference>
<accession>W5TUG7</accession>
<proteinExistence type="predicted"/>
<sequence>MHSPIARWTARRRFRRHCPHSRLVAIIGDEILRTRACWRLRCRDCGQFVDGPPALADTRGRAEGALMTAARRLGR</sequence>
<evidence type="ECO:0000313" key="1">
    <source>
        <dbReference type="EMBL" id="AHH20841.1"/>
    </source>
</evidence>
<evidence type="ECO:0000313" key="2">
    <source>
        <dbReference type="Proteomes" id="UP000019150"/>
    </source>
</evidence>
<gene>
    <name evidence="1" type="ORF">NONO_c60650</name>
</gene>
<protein>
    <submittedName>
        <fullName evidence="1">Uncharacterized protein</fullName>
    </submittedName>
</protein>
<organism evidence="1 2">
    <name type="scientific">Nocardia nova SH22a</name>
    <dbReference type="NCBI Taxonomy" id="1415166"/>
    <lineage>
        <taxon>Bacteria</taxon>
        <taxon>Bacillati</taxon>
        <taxon>Actinomycetota</taxon>
        <taxon>Actinomycetes</taxon>
        <taxon>Mycobacteriales</taxon>
        <taxon>Nocardiaceae</taxon>
        <taxon>Nocardia</taxon>
    </lineage>
</organism>
<dbReference type="KEGG" id="nno:NONO_c60650"/>
<dbReference type="AlphaFoldDB" id="W5TUG7"/>
<dbReference type="EMBL" id="CP006850">
    <property type="protein sequence ID" value="AHH20841.1"/>
    <property type="molecule type" value="Genomic_DNA"/>
</dbReference>
<dbReference type="PATRIC" id="fig|1415166.3.peg.6241"/>
<dbReference type="Proteomes" id="UP000019150">
    <property type="component" value="Chromosome"/>
</dbReference>
<keyword evidence="2" id="KW-1185">Reference proteome</keyword>